<dbReference type="InterPro" id="IPR004628">
    <property type="entry name" value="Man_deHydtase"/>
</dbReference>
<dbReference type="GO" id="GO:0042840">
    <property type="term" value="P:D-glucuronate catabolic process"/>
    <property type="evidence" value="ECO:0007669"/>
    <property type="project" value="TreeGrafter"/>
</dbReference>
<evidence type="ECO:0000256" key="2">
    <source>
        <dbReference type="ARBA" id="ARBA00001936"/>
    </source>
</evidence>
<dbReference type="PROSITE" id="PS51318">
    <property type="entry name" value="TAT"/>
    <property type="match status" value="1"/>
</dbReference>
<dbReference type="PANTHER" id="PTHR30387:SF2">
    <property type="entry name" value="MANNONATE DEHYDRATASE"/>
    <property type="match status" value="1"/>
</dbReference>
<dbReference type="GO" id="GO:0030145">
    <property type="term" value="F:manganese ion binding"/>
    <property type="evidence" value="ECO:0007669"/>
    <property type="project" value="TreeGrafter"/>
</dbReference>
<dbReference type="Gene3D" id="3.20.20.150">
    <property type="entry name" value="Divalent-metal-dependent TIM barrel enzymes"/>
    <property type="match status" value="1"/>
</dbReference>
<feature type="region of interest" description="Disordered" evidence="11">
    <location>
        <begin position="25"/>
        <end position="45"/>
    </location>
</feature>
<dbReference type="Proteomes" id="UP000515237">
    <property type="component" value="Chromosome"/>
</dbReference>
<keyword evidence="13" id="KW-1185">Reference proteome</keyword>
<comment type="cofactor">
    <cofactor evidence="3">
        <name>Fe(2+)</name>
        <dbReference type="ChEBI" id="CHEBI:29033"/>
    </cofactor>
</comment>
<gene>
    <name evidence="12" type="ORF">HUW51_04995</name>
</gene>
<dbReference type="PROSITE" id="PS51257">
    <property type="entry name" value="PROKAR_LIPOPROTEIN"/>
    <property type="match status" value="1"/>
</dbReference>
<comment type="cofactor">
    <cofactor evidence="2">
        <name>Mn(2+)</name>
        <dbReference type="ChEBI" id="CHEBI:29035"/>
    </cofactor>
</comment>
<name>A0A7G7G4N2_9BACT</name>
<dbReference type="Pfam" id="PF03786">
    <property type="entry name" value="UxuA"/>
    <property type="match status" value="1"/>
</dbReference>
<evidence type="ECO:0000256" key="3">
    <source>
        <dbReference type="ARBA" id="ARBA00001954"/>
    </source>
</evidence>
<evidence type="ECO:0000313" key="12">
    <source>
        <dbReference type="EMBL" id="QNF32116.1"/>
    </source>
</evidence>
<dbReference type="InterPro" id="IPR019546">
    <property type="entry name" value="TAT_signal_bac_arc"/>
</dbReference>
<dbReference type="InterPro" id="IPR006311">
    <property type="entry name" value="TAT_signal"/>
</dbReference>
<keyword evidence="8" id="KW-0408">Iron</keyword>
<comment type="function">
    <text evidence="4">Catalyzes the dehydration of D-mannonate.</text>
</comment>
<dbReference type="GO" id="GO:0008198">
    <property type="term" value="F:ferrous iron binding"/>
    <property type="evidence" value="ECO:0007669"/>
    <property type="project" value="TreeGrafter"/>
</dbReference>
<evidence type="ECO:0000256" key="9">
    <source>
        <dbReference type="ARBA" id="ARBA00023211"/>
    </source>
</evidence>
<evidence type="ECO:0000256" key="6">
    <source>
        <dbReference type="ARBA" id="ARBA00007389"/>
    </source>
</evidence>
<dbReference type="KEGG" id="aswu:HUW51_04995"/>
<feature type="region of interest" description="Disordered" evidence="11">
    <location>
        <begin position="177"/>
        <end position="197"/>
    </location>
</feature>
<keyword evidence="10" id="KW-0456">Lyase</keyword>
<keyword evidence="9" id="KW-0464">Manganese</keyword>
<comment type="pathway">
    <text evidence="5">Carbohydrate metabolism; pentose and glucuronate interconversion.</text>
</comment>
<organism evidence="12 13">
    <name type="scientific">Adhaeribacter swui</name>
    <dbReference type="NCBI Taxonomy" id="2086471"/>
    <lineage>
        <taxon>Bacteria</taxon>
        <taxon>Pseudomonadati</taxon>
        <taxon>Bacteroidota</taxon>
        <taxon>Cytophagia</taxon>
        <taxon>Cytophagales</taxon>
        <taxon>Hymenobacteraceae</taxon>
        <taxon>Adhaeribacter</taxon>
    </lineage>
</organism>
<evidence type="ECO:0000313" key="13">
    <source>
        <dbReference type="Proteomes" id="UP000515237"/>
    </source>
</evidence>
<protein>
    <recommendedName>
        <fullName evidence="7">mannonate dehydratase</fullName>
        <ecNumber evidence="7">4.2.1.8</ecNumber>
    </recommendedName>
</protein>
<dbReference type="UniPathway" id="UPA00246"/>
<evidence type="ECO:0000256" key="5">
    <source>
        <dbReference type="ARBA" id="ARBA00004892"/>
    </source>
</evidence>
<proteinExistence type="inferred from homology"/>
<sequence>MKDNRRDFLKKSTALAALSVVGLSGCSSSGKEPAENGRAVLTGSANNTKGAEWPIKIGENQPRLTLGVSSKATVAQMRQIKQLGVDYVLMGGPPIPWTVESLREIMDRFKDEGLTVINMMIGEHPNAIYGREGRDEEIKKIQDSLVAAGQAGLPVVEYNFYAHRLLEGYYEEKARGGASNTSFDYEKGKNLPTDPKLGTPQTAEMLWNNLTYFLKAIIPVAEKAGVRMALHPNDPPIPVSHGHDQIMATFKDWQRLLEIVDSPANGMTFDCGVTREMGEDPLEVLRYLGSRDRINHMHYRNVTVEKPYVKYSEVFIDEGQVNMFAVMQEVFNLGYKFGIYPEHPRALDYDREHPGGIKSMYPGGGGYAAEAYNVAYTKAMMQAVVSLKETGVNA</sequence>
<comment type="catalytic activity">
    <reaction evidence="1">
        <text>D-mannonate = 2-dehydro-3-deoxy-D-gluconate + H2O</text>
        <dbReference type="Rhea" id="RHEA:20097"/>
        <dbReference type="ChEBI" id="CHEBI:15377"/>
        <dbReference type="ChEBI" id="CHEBI:17767"/>
        <dbReference type="ChEBI" id="CHEBI:57990"/>
        <dbReference type="EC" id="4.2.1.8"/>
    </reaction>
</comment>
<evidence type="ECO:0000256" key="10">
    <source>
        <dbReference type="ARBA" id="ARBA00023239"/>
    </source>
</evidence>
<dbReference type="NCBIfam" id="TIGR01409">
    <property type="entry name" value="TAT_signal_seq"/>
    <property type="match status" value="1"/>
</dbReference>
<dbReference type="RefSeq" id="WP_185272897.1">
    <property type="nucleotide sequence ID" value="NZ_CP055156.1"/>
</dbReference>
<comment type="similarity">
    <text evidence="6">Belongs to the mannonate dehydratase family.</text>
</comment>
<dbReference type="AlphaFoldDB" id="A0A7G7G4N2"/>
<reference evidence="12 13" key="1">
    <citation type="journal article" date="2018" name="Int. J. Syst. Evol. Microbiol.">
        <title>Adhaeribacter swui sp. nov., isolated from wet mud.</title>
        <authorList>
            <person name="Kim D.U."/>
            <person name="Kim K.W."/>
            <person name="Kang M.S."/>
            <person name="Kim J.Y."/>
            <person name="Jang J.H."/>
            <person name="Kim M.K."/>
        </authorList>
    </citation>
    <scope>NUCLEOTIDE SEQUENCE [LARGE SCALE GENOMIC DNA]</scope>
    <source>
        <strain evidence="12 13">KCTC 52873</strain>
    </source>
</reference>
<dbReference type="EMBL" id="CP055156">
    <property type="protein sequence ID" value="QNF32116.1"/>
    <property type="molecule type" value="Genomic_DNA"/>
</dbReference>
<dbReference type="InterPro" id="IPR036237">
    <property type="entry name" value="Xyl_isomerase-like_sf"/>
</dbReference>
<dbReference type="PANTHER" id="PTHR30387">
    <property type="entry name" value="MANNONATE DEHYDRATASE"/>
    <property type="match status" value="1"/>
</dbReference>
<dbReference type="EC" id="4.2.1.8" evidence="7"/>
<evidence type="ECO:0000256" key="8">
    <source>
        <dbReference type="ARBA" id="ARBA00023004"/>
    </source>
</evidence>
<evidence type="ECO:0000256" key="11">
    <source>
        <dbReference type="SAM" id="MobiDB-lite"/>
    </source>
</evidence>
<evidence type="ECO:0000256" key="1">
    <source>
        <dbReference type="ARBA" id="ARBA00001794"/>
    </source>
</evidence>
<dbReference type="GO" id="GO:0008927">
    <property type="term" value="F:mannonate dehydratase activity"/>
    <property type="evidence" value="ECO:0007669"/>
    <property type="project" value="UniProtKB-EC"/>
</dbReference>
<evidence type="ECO:0000256" key="4">
    <source>
        <dbReference type="ARBA" id="ARBA00002713"/>
    </source>
</evidence>
<dbReference type="SUPFAM" id="SSF51658">
    <property type="entry name" value="Xylose isomerase-like"/>
    <property type="match status" value="1"/>
</dbReference>
<evidence type="ECO:0000256" key="7">
    <source>
        <dbReference type="ARBA" id="ARBA00012927"/>
    </source>
</evidence>
<accession>A0A7G7G4N2</accession>